<evidence type="ECO:0000313" key="3">
    <source>
        <dbReference type="EMBL" id="MCK8480545.1"/>
    </source>
</evidence>
<proteinExistence type="inferred from homology"/>
<evidence type="ECO:0000256" key="1">
    <source>
        <dbReference type="ARBA" id="ARBA00006484"/>
    </source>
</evidence>
<dbReference type="Gene3D" id="3.40.50.720">
    <property type="entry name" value="NAD(P)-binding Rossmann-like Domain"/>
    <property type="match status" value="1"/>
</dbReference>
<protein>
    <submittedName>
        <fullName evidence="3">SDR family oxidoreductase</fullName>
    </submittedName>
</protein>
<dbReference type="Pfam" id="PF13561">
    <property type="entry name" value="adh_short_C2"/>
    <property type="match status" value="1"/>
</dbReference>
<dbReference type="RefSeq" id="WP_248412628.1">
    <property type="nucleotide sequence ID" value="NZ_JALPQF010000006.1"/>
</dbReference>
<accession>A0ABT0H849</accession>
<dbReference type="PRINTS" id="PR00080">
    <property type="entry name" value="SDRFAMILY"/>
</dbReference>
<dbReference type="InterPro" id="IPR002347">
    <property type="entry name" value="SDR_fam"/>
</dbReference>
<keyword evidence="2" id="KW-0560">Oxidoreductase</keyword>
<dbReference type="InterPro" id="IPR036291">
    <property type="entry name" value="NAD(P)-bd_dom_sf"/>
</dbReference>
<name>A0ABT0H849_9FLAO</name>
<evidence type="ECO:0000313" key="4">
    <source>
        <dbReference type="Proteomes" id="UP001203687"/>
    </source>
</evidence>
<reference evidence="3" key="1">
    <citation type="submission" date="2022-04" db="EMBL/GenBank/DDBJ databases">
        <authorList>
            <person name="Ren T."/>
        </authorList>
    </citation>
    <scope>NUCLEOTIDE SEQUENCE</scope>
    <source>
        <strain evidence="3">F63249</strain>
    </source>
</reference>
<dbReference type="PANTHER" id="PTHR42760:SF133">
    <property type="entry name" value="3-OXOACYL-[ACYL-CARRIER-PROTEIN] REDUCTASE"/>
    <property type="match status" value="1"/>
</dbReference>
<dbReference type="PANTHER" id="PTHR42760">
    <property type="entry name" value="SHORT-CHAIN DEHYDROGENASES/REDUCTASES FAMILY MEMBER"/>
    <property type="match status" value="1"/>
</dbReference>
<dbReference type="PRINTS" id="PR00081">
    <property type="entry name" value="GDHRDH"/>
</dbReference>
<gene>
    <name evidence="3" type="ORF">MUY34_07935</name>
</gene>
<dbReference type="Proteomes" id="UP001203687">
    <property type="component" value="Unassembled WGS sequence"/>
</dbReference>
<comment type="similarity">
    <text evidence="1">Belongs to the short-chain dehydrogenases/reductases (SDR) family.</text>
</comment>
<sequence>MTNRLQDKIIIVTGGNGLLGKAMVSRIKAEGAFCINMDINHETNEDLSQLYCDITNQDSIDKAIALVVDTYKTIDGLVNNAYPRTKDWGTKFEDIPFQSWKDNVDMQMNSSFYTCQKVLEQMKEQRSGSIVNITSIYGVVGNDFTVYEGTGGTSPAAYSAIKGGLINFTRYLASYFGIYNIRTNCVSPGGIFDHQHEAFVKNYEKKVPMKRLGTPEDIAPSVAFLLSEDAQYITGQNLIVDGGWTAI</sequence>
<dbReference type="EMBL" id="JALPQF010000006">
    <property type="protein sequence ID" value="MCK8480545.1"/>
    <property type="molecule type" value="Genomic_DNA"/>
</dbReference>
<organism evidence="3 4">
    <name type="scientific">Psychroserpens algicola</name>
    <dbReference type="NCBI Taxonomy" id="1719034"/>
    <lineage>
        <taxon>Bacteria</taxon>
        <taxon>Pseudomonadati</taxon>
        <taxon>Bacteroidota</taxon>
        <taxon>Flavobacteriia</taxon>
        <taxon>Flavobacteriales</taxon>
        <taxon>Flavobacteriaceae</taxon>
        <taxon>Psychroserpens</taxon>
    </lineage>
</organism>
<keyword evidence="4" id="KW-1185">Reference proteome</keyword>
<comment type="caution">
    <text evidence="3">The sequence shown here is derived from an EMBL/GenBank/DDBJ whole genome shotgun (WGS) entry which is preliminary data.</text>
</comment>
<dbReference type="SUPFAM" id="SSF51735">
    <property type="entry name" value="NAD(P)-binding Rossmann-fold domains"/>
    <property type="match status" value="1"/>
</dbReference>
<evidence type="ECO:0000256" key="2">
    <source>
        <dbReference type="ARBA" id="ARBA00023002"/>
    </source>
</evidence>